<dbReference type="EMBL" id="AP025591">
    <property type="protein sequence ID" value="BDG02354.1"/>
    <property type="molecule type" value="Genomic_DNA"/>
</dbReference>
<evidence type="ECO:0000313" key="5">
    <source>
        <dbReference type="EMBL" id="BDG02354.1"/>
    </source>
</evidence>
<keyword evidence="3" id="KW-0732">Signal</keyword>
<dbReference type="Proteomes" id="UP001162891">
    <property type="component" value="Chromosome"/>
</dbReference>
<dbReference type="InterPro" id="IPR000917">
    <property type="entry name" value="Sulfatase_N"/>
</dbReference>
<evidence type="ECO:0000256" key="3">
    <source>
        <dbReference type="SAM" id="SignalP"/>
    </source>
</evidence>
<dbReference type="Gene3D" id="3.30.1120.10">
    <property type="match status" value="1"/>
</dbReference>
<protein>
    <submittedName>
        <fullName evidence="5">Arylsulfatase</fullName>
    </submittedName>
</protein>
<name>A0ABM7WSA2_9BACT</name>
<gene>
    <name evidence="5" type="ORF">AMOR_13500</name>
</gene>
<accession>A0ABM7WSA2</accession>
<evidence type="ECO:0000256" key="1">
    <source>
        <dbReference type="ARBA" id="ARBA00008779"/>
    </source>
</evidence>
<sequence>MRRTSSWWGTGLLLAMLAVPLALRALAAPAAPAAQATPAPAGTLDRTVLPIPEPVRPPITELDARNVTPPPRFEVKAPEGAPNVVIILLDDMGFGMSSAFGGPIHMPTVDRLASEGLRYNQFHTTALCSPTRTALLSGRNHHTNNMGSIAETATAFPGNTGQRPDSVAPLAEMLRLNGYSTSFFGKNHETAAWEISVSGPTSRWPNRSGFDEFYGFMGGETNQWSPLVYHNQTRVEVPKDPKYHFMNDMTNRAIAWVQFQKALTPDKPFFMYFAPGATHAPHHVPKEWIAKYKGKFDKGWDAMREEVLARQIGLGVVPAGTKLAPKPEAIKDWATLSADEKRLFARQMEIFAAYGEYADTEIGRLVEALEGTGQYDNTLVFYIVGDNGTSAEGGMNGLFNEMTYFNAVEESVQDILKHYDELGGPMSYPHMAAGWAIAGDTPFTWTKQVASNFGGTRNGMVVHWPRRIKAKGEVRSQFHHVIDVAPTILEAAGLPEPRSVNGTVQTPIEGVSMIYTFDDAKAESRRRVQYFEMFGNRGIYADGWFAGTIHRAPWDPNPRAALLDDRWELYDTRTDFSLARDLAAQNPAKLKELQELFLKEAVKYKVLPIDDRGIERLNPKLAGRPDLMGDRTSLTLHAGMTGLSENAFLNVKNRSVSITADLEIPAGGASGVILAQGGRFGGWSLHMKNGRPAYTYNFLGLQRTTIAAKQPVAPGRATVRMEFAYDGGGLAKGGLVSLQVNGKKVGEGRLERTQPMVFSIDDAADVGMDEGTPVVEDYQPKDTKFTGTIRKVVVEVKPMGAREKGAALEAGGEAARKIAEAQ</sequence>
<comment type="similarity">
    <text evidence="1">Belongs to the sulfatase family.</text>
</comment>
<feature type="signal peptide" evidence="3">
    <location>
        <begin position="1"/>
        <end position="27"/>
    </location>
</feature>
<dbReference type="CDD" id="cd16025">
    <property type="entry name" value="PAS_like"/>
    <property type="match status" value="1"/>
</dbReference>
<evidence type="ECO:0000259" key="4">
    <source>
        <dbReference type="Pfam" id="PF00884"/>
    </source>
</evidence>
<keyword evidence="6" id="KW-1185">Reference proteome</keyword>
<dbReference type="Gene3D" id="3.40.720.10">
    <property type="entry name" value="Alkaline Phosphatase, subunit A"/>
    <property type="match status" value="1"/>
</dbReference>
<feature type="chain" id="PRO_5046019174" evidence="3">
    <location>
        <begin position="28"/>
        <end position="822"/>
    </location>
</feature>
<dbReference type="InterPro" id="IPR017850">
    <property type="entry name" value="Alkaline_phosphatase_core_sf"/>
</dbReference>
<dbReference type="PANTHER" id="PTHR42693">
    <property type="entry name" value="ARYLSULFATASE FAMILY MEMBER"/>
    <property type="match status" value="1"/>
</dbReference>
<feature type="domain" description="Sulfatase N-terminal" evidence="4">
    <location>
        <begin position="82"/>
        <end position="493"/>
    </location>
</feature>
<dbReference type="InterPro" id="IPR050738">
    <property type="entry name" value="Sulfatase"/>
</dbReference>
<proteinExistence type="inferred from homology"/>
<reference evidence="6" key="1">
    <citation type="journal article" date="2022" name="Int. J. Syst. Evol. Microbiol.">
        <title>Anaeromyxobacter oryzae sp. nov., Anaeromyxobacter diazotrophicus sp. nov. and Anaeromyxobacter paludicola sp. nov., isolated from paddy soils.</title>
        <authorList>
            <person name="Itoh H."/>
            <person name="Xu Z."/>
            <person name="Mise K."/>
            <person name="Masuda Y."/>
            <person name="Ushijima N."/>
            <person name="Hayakawa C."/>
            <person name="Shiratori Y."/>
            <person name="Senoo K."/>
        </authorList>
    </citation>
    <scope>NUCLEOTIDE SEQUENCE [LARGE SCALE GENOMIC DNA]</scope>
    <source>
        <strain evidence="6">Red232</strain>
    </source>
</reference>
<feature type="region of interest" description="Disordered" evidence="2">
    <location>
        <begin position="55"/>
        <end position="75"/>
    </location>
</feature>
<evidence type="ECO:0000256" key="2">
    <source>
        <dbReference type="SAM" id="MobiDB-lite"/>
    </source>
</evidence>
<organism evidence="5 6">
    <name type="scientific">Anaeromyxobacter oryzae</name>
    <dbReference type="NCBI Taxonomy" id="2918170"/>
    <lineage>
        <taxon>Bacteria</taxon>
        <taxon>Pseudomonadati</taxon>
        <taxon>Myxococcota</taxon>
        <taxon>Myxococcia</taxon>
        <taxon>Myxococcales</taxon>
        <taxon>Cystobacterineae</taxon>
        <taxon>Anaeromyxobacteraceae</taxon>
        <taxon>Anaeromyxobacter</taxon>
    </lineage>
</organism>
<dbReference type="RefSeq" id="WP_248359967.1">
    <property type="nucleotide sequence ID" value="NZ_AP025591.1"/>
</dbReference>
<dbReference type="SUPFAM" id="SSF53649">
    <property type="entry name" value="Alkaline phosphatase-like"/>
    <property type="match status" value="1"/>
</dbReference>
<evidence type="ECO:0000313" key="6">
    <source>
        <dbReference type="Proteomes" id="UP001162891"/>
    </source>
</evidence>
<dbReference type="Pfam" id="PF00884">
    <property type="entry name" value="Sulfatase"/>
    <property type="match status" value="1"/>
</dbReference>
<dbReference type="PANTHER" id="PTHR42693:SF43">
    <property type="entry name" value="BLL2667 PROTEIN"/>
    <property type="match status" value="1"/>
</dbReference>